<gene>
    <name evidence="1" type="ORF">201phi2-1p360</name>
</gene>
<proteinExistence type="predicted"/>
<sequence length="105" mass="11813">MSTLSVYRVGLEGKPEFKVVVSGGGITRVRNSFLARSKDLVKAKFKVMAVKHRDWAIVNRHRLEINNITIETLAENLLPGAAQLYANLYINDYPQPEHILNHKGA</sequence>
<name>B3FJM0_BP201</name>
<accession>B3FJM0</accession>
<keyword evidence="2" id="KW-1185">Reference proteome</keyword>
<dbReference type="Proteomes" id="UP000002421">
    <property type="component" value="Segment"/>
</dbReference>
<organism evidence="1 2">
    <name type="scientific">Pseudomonas phage 201phi2-1</name>
    <name type="common">Pseudomonas chlororaphis phage 201phi2-1</name>
    <dbReference type="NCBI Taxonomy" id="198110"/>
    <lineage>
        <taxon>Viruses</taxon>
        <taxon>Duplodnaviria</taxon>
        <taxon>Heunggongvirae</taxon>
        <taxon>Uroviricota</taxon>
        <taxon>Caudoviricetes</taxon>
        <taxon>Chimalliviridae</taxon>
        <taxon>Serwervirus</taxon>
        <taxon>Serwervirus 201phi21</taxon>
    </lineage>
</organism>
<evidence type="ECO:0000313" key="1">
    <source>
        <dbReference type="EMBL" id="ABY63185.1"/>
    </source>
</evidence>
<reference evidence="1 2" key="1">
    <citation type="journal article" date="2008" name="Virology">
        <title>Characterization of Pseudomonas chlororaphis myovirus 201varphi2-1 via genomic sequencing, mass spectrometry, and electron microscopy.</title>
        <authorList>
            <person name="Thomas J.A."/>
            <person name="Rolando M.R."/>
            <person name="Carroll C.A."/>
            <person name="Shen P.S."/>
            <person name="Belnap D.M."/>
            <person name="Weintraub S.T."/>
            <person name="Serwer P."/>
            <person name="Hardies S.C."/>
        </authorList>
    </citation>
    <scope>NUCLEOTIDE SEQUENCE</scope>
</reference>
<dbReference type="RefSeq" id="YP_001957081.1">
    <property type="nucleotide sequence ID" value="NC_010821.1"/>
</dbReference>
<dbReference type="EMBL" id="EU197055">
    <property type="protein sequence ID" value="ABY63185.1"/>
    <property type="molecule type" value="Genomic_DNA"/>
</dbReference>
<organismHost>
    <name type="scientific">Pseudomonas chlororaphis</name>
    <dbReference type="NCBI Taxonomy" id="587753"/>
</organismHost>
<dbReference type="KEGG" id="vg:6372578"/>
<evidence type="ECO:0000313" key="2">
    <source>
        <dbReference type="Proteomes" id="UP000002421"/>
    </source>
</evidence>
<protein>
    <submittedName>
        <fullName evidence="1">Uncharacterized protein</fullName>
    </submittedName>
</protein>